<feature type="transmembrane region" description="Helical" evidence="2">
    <location>
        <begin position="12"/>
        <end position="29"/>
    </location>
</feature>
<dbReference type="Gene3D" id="3.20.20.370">
    <property type="entry name" value="Glycoside hydrolase/deacetylase"/>
    <property type="match status" value="1"/>
</dbReference>
<keyword evidence="2" id="KW-0812">Transmembrane</keyword>
<evidence type="ECO:0000259" key="3">
    <source>
        <dbReference type="PROSITE" id="PS51677"/>
    </source>
</evidence>
<dbReference type="OrthoDB" id="9778320at2"/>
<dbReference type="PANTHER" id="PTHR34216">
    <property type="match status" value="1"/>
</dbReference>
<dbReference type="InterPro" id="IPR036582">
    <property type="entry name" value="Mao_N_sf"/>
</dbReference>
<dbReference type="AlphaFoldDB" id="A0A1E5LA33"/>
<dbReference type="PANTHER" id="PTHR34216:SF7">
    <property type="entry name" value="POLY-BETA-1,6-N-ACETYL-D-GLUCOSAMINE N-DEACETYLASE"/>
    <property type="match status" value="1"/>
</dbReference>
<keyword evidence="1" id="KW-0732">Signal</keyword>
<feature type="domain" description="NodB homology" evidence="3">
    <location>
        <begin position="318"/>
        <end position="488"/>
    </location>
</feature>
<keyword evidence="2" id="KW-1133">Transmembrane helix</keyword>
<dbReference type="InterPro" id="IPR051398">
    <property type="entry name" value="Polysacch_Deacetylase"/>
</dbReference>
<organism evidence="4 5">
    <name type="scientific">Desulfuribacillus stibiiarsenatis</name>
    <dbReference type="NCBI Taxonomy" id="1390249"/>
    <lineage>
        <taxon>Bacteria</taxon>
        <taxon>Bacillati</taxon>
        <taxon>Bacillota</taxon>
        <taxon>Desulfuribacillia</taxon>
        <taxon>Desulfuribacillales</taxon>
        <taxon>Desulfuribacillaceae</taxon>
        <taxon>Desulfuribacillus</taxon>
    </lineage>
</organism>
<accession>A0A1E5LA33</accession>
<dbReference type="GO" id="GO:0016810">
    <property type="term" value="F:hydrolase activity, acting on carbon-nitrogen (but not peptide) bonds"/>
    <property type="evidence" value="ECO:0007669"/>
    <property type="project" value="InterPro"/>
</dbReference>
<evidence type="ECO:0000256" key="1">
    <source>
        <dbReference type="ARBA" id="ARBA00022729"/>
    </source>
</evidence>
<dbReference type="InterPro" id="IPR012854">
    <property type="entry name" value="Cu_amine_oxidase-like_N"/>
</dbReference>
<dbReference type="SUPFAM" id="SSF55383">
    <property type="entry name" value="Copper amine oxidase, domain N"/>
    <property type="match status" value="1"/>
</dbReference>
<dbReference type="Pfam" id="PF07833">
    <property type="entry name" value="Cu_amine_oxidN1"/>
    <property type="match status" value="1"/>
</dbReference>
<keyword evidence="2" id="KW-0472">Membrane</keyword>
<evidence type="ECO:0000313" key="5">
    <source>
        <dbReference type="Proteomes" id="UP000095255"/>
    </source>
</evidence>
<name>A0A1E5LA33_9FIRM</name>
<dbReference type="InterPro" id="IPR002509">
    <property type="entry name" value="NODB_dom"/>
</dbReference>
<reference evidence="4 5" key="1">
    <citation type="submission" date="2016-09" db="EMBL/GenBank/DDBJ databases">
        <title>Desulfuribacillus arsenicus sp. nov., an obligately anaerobic, dissimilatory arsenic- and antimonate-reducing bacterium isolated from anoxic sediments.</title>
        <authorList>
            <person name="Abin C.A."/>
            <person name="Hollibaugh J.T."/>
        </authorList>
    </citation>
    <scope>NUCLEOTIDE SEQUENCE [LARGE SCALE GENOMIC DNA]</scope>
    <source>
        <strain evidence="4 5">MLFW-2</strain>
    </source>
</reference>
<proteinExistence type="predicted"/>
<keyword evidence="5" id="KW-1185">Reference proteome</keyword>
<dbReference type="RefSeq" id="WP_069700741.1">
    <property type="nucleotide sequence ID" value="NZ_MJAT01000001.1"/>
</dbReference>
<sequence>MTNRLNIQLRFYLLAAFIMTIILIVSVTTTEANTNRDIRVFVDGKSVQFPDVKPYIDVNNRTLVPLRAAGEAAGASVEWNGYLNQVTLMKGNRTVVLTANSSIYTVNGQALMMDTSMVYNKPLGRNYVPLRFVMEGLGAEIEWQMVDKTDVIYAFTLYQSQDLKQSMKIDINHAVKKENLLNNKSFQDFRKMLISLPSHLGSGSNVLSYVQYYLQVPSDFYKNTSIEYFKNQPVYTQKMDNDLIEYLARFEYADKVSVLTYHHLLKASENTKFQNNSAVISVESFEEQMKVLHENRYQAYDLAVLEDYVKGKIKLPKHSVFITFDDGYLSNYVYAYPILKAYDYKATIFVVTGMLNSYPDSFNADKLNFISWQELDKHRDVFRIEGHTHDLHKLTNNVSHLVSQPSEIVRNDLLLSRQLIDGKYFAYPYGQVDATVINLLKQTGYTMAFTNRLGTVSPGNDIYVLKRYGIYPNTSVYDFKGYVGIPQW</sequence>
<dbReference type="Proteomes" id="UP000095255">
    <property type="component" value="Unassembled WGS sequence"/>
</dbReference>
<gene>
    <name evidence="4" type="ORF">BHU72_00945</name>
</gene>
<dbReference type="EMBL" id="MJAT01000001">
    <property type="protein sequence ID" value="OEH86863.1"/>
    <property type="molecule type" value="Genomic_DNA"/>
</dbReference>
<dbReference type="Gene3D" id="3.30.457.10">
    <property type="entry name" value="Copper amine oxidase-like, N-terminal domain"/>
    <property type="match status" value="1"/>
</dbReference>
<dbReference type="STRING" id="1390249.BHU72_00945"/>
<protein>
    <recommendedName>
        <fullName evidence="3">NodB homology domain-containing protein</fullName>
    </recommendedName>
</protein>
<dbReference type="InterPro" id="IPR011330">
    <property type="entry name" value="Glyco_hydro/deAcase_b/a-brl"/>
</dbReference>
<dbReference type="PROSITE" id="PS51677">
    <property type="entry name" value="NODB"/>
    <property type="match status" value="1"/>
</dbReference>
<dbReference type="Pfam" id="PF01522">
    <property type="entry name" value="Polysacc_deac_1"/>
    <property type="match status" value="1"/>
</dbReference>
<dbReference type="GO" id="GO:0005975">
    <property type="term" value="P:carbohydrate metabolic process"/>
    <property type="evidence" value="ECO:0007669"/>
    <property type="project" value="InterPro"/>
</dbReference>
<evidence type="ECO:0000313" key="4">
    <source>
        <dbReference type="EMBL" id="OEH86863.1"/>
    </source>
</evidence>
<comment type="caution">
    <text evidence="4">The sequence shown here is derived from an EMBL/GenBank/DDBJ whole genome shotgun (WGS) entry which is preliminary data.</text>
</comment>
<evidence type="ECO:0000256" key="2">
    <source>
        <dbReference type="SAM" id="Phobius"/>
    </source>
</evidence>
<dbReference type="SUPFAM" id="SSF88713">
    <property type="entry name" value="Glycoside hydrolase/deacetylase"/>
    <property type="match status" value="1"/>
</dbReference>